<keyword evidence="3" id="KW-1185">Reference proteome</keyword>
<comment type="caution">
    <text evidence="2">The sequence shown here is derived from an EMBL/GenBank/DDBJ whole genome shotgun (WGS) entry which is preliminary data.</text>
</comment>
<name>A0AB36FWV9_ALTMA</name>
<reference evidence="2 3" key="1">
    <citation type="submission" date="2016-09" db="EMBL/GenBank/DDBJ databases">
        <title>Draft Genome Sequence of four Alteromonas macleodii strains isolated from copper coupons and grown long-term at elevated copper levels.</title>
        <authorList>
            <person name="Cusick K."/>
            <person name="Dale J."/>
            <person name="Little B."/>
            <person name="Biffinger J."/>
        </authorList>
    </citation>
    <scope>NUCLEOTIDE SEQUENCE [LARGE SCALE GENOMIC DNA]</scope>
    <source>
        <strain evidence="2 3">KCP01</strain>
    </source>
</reference>
<dbReference type="Proteomes" id="UP000095392">
    <property type="component" value="Unassembled WGS sequence"/>
</dbReference>
<keyword evidence="1" id="KW-1133">Transmembrane helix</keyword>
<evidence type="ECO:0000313" key="3">
    <source>
        <dbReference type="Proteomes" id="UP000095392"/>
    </source>
</evidence>
<dbReference type="EMBL" id="MIPY01000008">
    <property type="protein sequence ID" value="OES33695.1"/>
    <property type="molecule type" value="Genomic_DNA"/>
</dbReference>
<organism evidence="2 3">
    <name type="scientific">Alteromonas macleodii</name>
    <name type="common">Pseudoalteromonas macleodii</name>
    <dbReference type="NCBI Taxonomy" id="28108"/>
    <lineage>
        <taxon>Bacteria</taxon>
        <taxon>Pseudomonadati</taxon>
        <taxon>Pseudomonadota</taxon>
        <taxon>Gammaproteobacteria</taxon>
        <taxon>Alteromonadales</taxon>
        <taxon>Alteromonadaceae</taxon>
        <taxon>Alteromonas/Salinimonas group</taxon>
        <taxon>Alteromonas</taxon>
    </lineage>
</organism>
<proteinExistence type="predicted"/>
<gene>
    <name evidence="2" type="ORF">BFV95_1692</name>
</gene>
<keyword evidence="1" id="KW-0812">Transmembrane</keyword>
<sequence>MRWPKAFKARNNTGLYLRFSAVIFQLVLVVFNATIHRLEIKEEYSHAGRANLPQYQ</sequence>
<feature type="transmembrane region" description="Helical" evidence="1">
    <location>
        <begin position="15"/>
        <end position="35"/>
    </location>
</feature>
<protein>
    <submittedName>
        <fullName evidence="2">Uncharacterized protein</fullName>
    </submittedName>
</protein>
<dbReference type="AlphaFoldDB" id="A0AB36FWV9"/>
<keyword evidence="1" id="KW-0472">Membrane</keyword>
<evidence type="ECO:0000313" key="2">
    <source>
        <dbReference type="EMBL" id="OES33695.1"/>
    </source>
</evidence>
<accession>A0AB36FWV9</accession>
<evidence type="ECO:0000256" key="1">
    <source>
        <dbReference type="SAM" id="Phobius"/>
    </source>
</evidence>